<evidence type="ECO:0000256" key="1">
    <source>
        <dbReference type="SAM" id="Phobius"/>
    </source>
</evidence>
<keyword evidence="1" id="KW-0472">Membrane</keyword>
<sequence length="65" mass="7920">MKHHMVLIFMVQNKLKTNNSAPKCSLKFSLECVILRKFKRVYLFHLLFVHYFSYYYVISLETELD</sequence>
<keyword evidence="1" id="KW-1133">Transmembrane helix</keyword>
<keyword evidence="1" id="KW-0812">Transmembrane</keyword>
<proteinExistence type="predicted"/>
<feature type="transmembrane region" description="Helical" evidence="1">
    <location>
        <begin position="41"/>
        <end position="58"/>
    </location>
</feature>
<reference evidence="2" key="1">
    <citation type="submission" date="2014-11" db="EMBL/GenBank/DDBJ databases">
        <authorList>
            <person name="Amaro Gonzalez C."/>
        </authorList>
    </citation>
    <scope>NUCLEOTIDE SEQUENCE</scope>
</reference>
<evidence type="ECO:0000313" key="2">
    <source>
        <dbReference type="EMBL" id="JAI01208.1"/>
    </source>
</evidence>
<name>A0A0E9XEN2_ANGAN</name>
<dbReference type="EMBL" id="GBXM01007370">
    <property type="protein sequence ID" value="JAI01208.1"/>
    <property type="molecule type" value="Transcribed_RNA"/>
</dbReference>
<organism evidence="2">
    <name type="scientific">Anguilla anguilla</name>
    <name type="common">European freshwater eel</name>
    <name type="synonym">Muraena anguilla</name>
    <dbReference type="NCBI Taxonomy" id="7936"/>
    <lineage>
        <taxon>Eukaryota</taxon>
        <taxon>Metazoa</taxon>
        <taxon>Chordata</taxon>
        <taxon>Craniata</taxon>
        <taxon>Vertebrata</taxon>
        <taxon>Euteleostomi</taxon>
        <taxon>Actinopterygii</taxon>
        <taxon>Neopterygii</taxon>
        <taxon>Teleostei</taxon>
        <taxon>Anguilliformes</taxon>
        <taxon>Anguillidae</taxon>
        <taxon>Anguilla</taxon>
    </lineage>
</organism>
<protein>
    <submittedName>
        <fullName evidence="2">Uncharacterized protein</fullName>
    </submittedName>
</protein>
<dbReference type="AlphaFoldDB" id="A0A0E9XEN2"/>
<reference evidence="2" key="2">
    <citation type="journal article" date="2015" name="Fish Shellfish Immunol.">
        <title>Early steps in the European eel (Anguilla anguilla)-Vibrio vulnificus interaction in the gills: Role of the RtxA13 toxin.</title>
        <authorList>
            <person name="Callol A."/>
            <person name="Pajuelo D."/>
            <person name="Ebbesson L."/>
            <person name="Teles M."/>
            <person name="MacKenzie S."/>
            <person name="Amaro C."/>
        </authorList>
    </citation>
    <scope>NUCLEOTIDE SEQUENCE</scope>
</reference>
<accession>A0A0E9XEN2</accession>